<keyword evidence="5" id="KW-0949">S-adenosyl-L-methionine</keyword>
<dbReference type="InterPro" id="IPR053943">
    <property type="entry name" value="RlmKL-like_Mtase_CS"/>
</dbReference>
<evidence type="ECO:0000256" key="4">
    <source>
        <dbReference type="ARBA" id="ARBA00022679"/>
    </source>
</evidence>
<dbReference type="Gene3D" id="3.30.2130.30">
    <property type="match status" value="1"/>
</dbReference>
<keyword evidence="6" id="KW-0819">tRNA processing</keyword>
<keyword evidence="2" id="KW-0963">Cytoplasm</keyword>
<dbReference type="Pfam" id="PF02926">
    <property type="entry name" value="THUMP"/>
    <property type="match status" value="1"/>
</dbReference>
<evidence type="ECO:0000313" key="10">
    <source>
        <dbReference type="EMBL" id="HFW32501.1"/>
    </source>
</evidence>
<dbReference type="PROSITE" id="PS01261">
    <property type="entry name" value="UPF0020"/>
    <property type="match status" value="1"/>
</dbReference>
<dbReference type="InterPro" id="IPR004114">
    <property type="entry name" value="THUMP_dom"/>
</dbReference>
<evidence type="ECO:0000256" key="2">
    <source>
        <dbReference type="ARBA" id="ARBA00022490"/>
    </source>
</evidence>
<evidence type="ECO:0000256" key="6">
    <source>
        <dbReference type="ARBA" id="ARBA00022694"/>
    </source>
</evidence>
<dbReference type="NCBIfam" id="NF040721">
    <property type="entry name" value="Trm14_Arch"/>
    <property type="match status" value="1"/>
</dbReference>
<evidence type="ECO:0000256" key="7">
    <source>
        <dbReference type="PROSITE-ProRule" id="PRU00529"/>
    </source>
</evidence>
<dbReference type="EMBL" id="DSCQ01000070">
    <property type="protein sequence ID" value="HET21575.1"/>
    <property type="molecule type" value="Genomic_DNA"/>
</dbReference>
<dbReference type="AlphaFoldDB" id="A0A7C2NGU3"/>
<dbReference type="InterPro" id="IPR053485">
    <property type="entry name" value="tRNA_guanine-N2-MTase"/>
</dbReference>
<accession>A0A7C2NGU3</accession>
<evidence type="ECO:0000256" key="1">
    <source>
        <dbReference type="ARBA" id="ARBA00004496"/>
    </source>
</evidence>
<dbReference type="GO" id="GO:0016423">
    <property type="term" value="F:tRNA (guanine) methyltransferase activity"/>
    <property type="evidence" value="ECO:0007669"/>
    <property type="project" value="TreeGrafter"/>
</dbReference>
<evidence type="ECO:0000313" key="9">
    <source>
        <dbReference type="EMBL" id="HET21575.1"/>
    </source>
</evidence>
<dbReference type="CDD" id="cd11715">
    <property type="entry name" value="THUMP_AdoMetMT"/>
    <property type="match status" value="1"/>
</dbReference>
<dbReference type="PANTHER" id="PTHR14911:SF13">
    <property type="entry name" value="TRNA (GUANINE(6)-N2)-METHYLTRANSFERASE THUMP3"/>
    <property type="match status" value="1"/>
</dbReference>
<dbReference type="PANTHER" id="PTHR14911">
    <property type="entry name" value="THUMP DOMAIN-CONTAINING"/>
    <property type="match status" value="1"/>
</dbReference>
<reference evidence="9" key="1">
    <citation type="journal article" date="2020" name="mSystems">
        <title>Genome- and Community-Level Interaction Insights into Carbon Utilization and Element Cycling Functions of Hydrothermarchaeota in Hydrothermal Sediment.</title>
        <authorList>
            <person name="Zhou Z."/>
            <person name="Liu Y."/>
            <person name="Xu W."/>
            <person name="Pan J."/>
            <person name="Luo Z.H."/>
            <person name="Li M."/>
        </authorList>
    </citation>
    <scope>NUCLEOTIDE SEQUENCE [LARGE SCALE GENOMIC DNA]</scope>
    <source>
        <strain evidence="9">SpSt-12</strain>
        <strain evidence="10">SpSt-87</strain>
    </source>
</reference>
<name>A0A7C2NGU3_ARCFL</name>
<organism evidence="9">
    <name type="scientific">Archaeoglobus fulgidus</name>
    <dbReference type="NCBI Taxonomy" id="2234"/>
    <lineage>
        <taxon>Archaea</taxon>
        <taxon>Methanobacteriati</taxon>
        <taxon>Methanobacteriota</taxon>
        <taxon>Archaeoglobi</taxon>
        <taxon>Archaeoglobales</taxon>
        <taxon>Archaeoglobaceae</taxon>
        <taxon>Archaeoglobus</taxon>
    </lineage>
</organism>
<gene>
    <name evidence="9" type="ORF">ENN70_05780</name>
    <name evidence="10" type="ORF">ENW66_06065</name>
</gene>
<keyword evidence="3 9" id="KW-0489">Methyltransferase</keyword>
<evidence type="ECO:0000256" key="5">
    <source>
        <dbReference type="ARBA" id="ARBA00022691"/>
    </source>
</evidence>
<dbReference type="GO" id="GO:0030488">
    <property type="term" value="P:tRNA methylation"/>
    <property type="evidence" value="ECO:0007669"/>
    <property type="project" value="TreeGrafter"/>
</dbReference>
<dbReference type="EMBL" id="DTLB01000037">
    <property type="protein sequence ID" value="HFW32501.1"/>
    <property type="molecule type" value="Genomic_DNA"/>
</dbReference>
<dbReference type="InterPro" id="IPR029063">
    <property type="entry name" value="SAM-dependent_MTases_sf"/>
</dbReference>
<dbReference type="PROSITE" id="PS51165">
    <property type="entry name" value="THUMP"/>
    <property type="match status" value="1"/>
</dbReference>
<comment type="subcellular location">
    <subcellularLocation>
        <location evidence="1">Cytoplasm</location>
    </subcellularLocation>
</comment>
<dbReference type="InterPro" id="IPR002052">
    <property type="entry name" value="DNA_methylase_N6_adenine_CS"/>
</dbReference>
<dbReference type="GO" id="GO:0003723">
    <property type="term" value="F:RNA binding"/>
    <property type="evidence" value="ECO:0007669"/>
    <property type="project" value="UniProtKB-UniRule"/>
</dbReference>
<dbReference type="Pfam" id="PF01170">
    <property type="entry name" value="UPF0020"/>
    <property type="match status" value="1"/>
</dbReference>
<sequence>MQCIEDFPVTVWPSLNYHRRRYPSGKKSLVVKFYATLPPGLEDVAAKEIVELGGEVEEIRHGKGRIFFSGEKSMIPAINHLSRTLERLNLLLLRCSVESLDDIYREVRGLDFSFIRGSFAVRSLRVGEHDFRSLDIARVAGQAVIDSFMESHGERLRVNLSDPDVILRVELVENELFVGVDTTGDDAMHKRWWRVYNHPAHLNAAIACGMLRLAEWNEHERLIDPMCGSGTIPIEAALMARRVPNKREFAYRKFCSKKFEWEERDVRLRLFGIERFRKHLEGALKNAENAGVLDTITFIQGDALKMRGEYEVIITNPPYGLRIYRKGAIERLYRNFIIAAKRCMNQDSRLAVITSEYKILASAAEDAGLQCTHERFVRYGGLLTKIMVFKL</sequence>
<proteinExistence type="predicted"/>
<dbReference type="InterPro" id="IPR054170">
    <property type="entry name" value="RlmL_1st"/>
</dbReference>
<dbReference type="GO" id="GO:0005737">
    <property type="term" value="C:cytoplasm"/>
    <property type="evidence" value="ECO:0007669"/>
    <property type="project" value="UniProtKB-SubCell"/>
</dbReference>
<dbReference type="Gene3D" id="3.40.50.150">
    <property type="entry name" value="Vaccinia Virus protein VP39"/>
    <property type="match status" value="1"/>
</dbReference>
<dbReference type="PROSITE" id="PS00092">
    <property type="entry name" value="N6_MTASE"/>
    <property type="match status" value="1"/>
</dbReference>
<evidence type="ECO:0000259" key="8">
    <source>
        <dbReference type="PROSITE" id="PS51165"/>
    </source>
</evidence>
<evidence type="ECO:0000256" key="3">
    <source>
        <dbReference type="ARBA" id="ARBA00022603"/>
    </source>
</evidence>
<dbReference type="PRINTS" id="PR00507">
    <property type="entry name" value="N12N6MTFRASE"/>
</dbReference>
<dbReference type="InterPro" id="IPR000241">
    <property type="entry name" value="RlmKL-like_Mtase"/>
</dbReference>
<dbReference type="SUPFAM" id="SSF53335">
    <property type="entry name" value="S-adenosyl-L-methionine-dependent methyltransferases"/>
    <property type="match status" value="1"/>
</dbReference>
<dbReference type="SMART" id="SM00981">
    <property type="entry name" value="THUMP"/>
    <property type="match status" value="1"/>
</dbReference>
<dbReference type="Pfam" id="PF22020">
    <property type="entry name" value="RlmL_1st"/>
    <property type="match status" value="1"/>
</dbReference>
<protein>
    <submittedName>
        <fullName evidence="9">Class I SAM-dependent RNA methyltransferase</fullName>
    </submittedName>
</protein>
<comment type="caution">
    <text evidence="9">The sequence shown here is derived from an EMBL/GenBank/DDBJ whole genome shotgun (WGS) entry which is preliminary data.</text>
</comment>
<keyword evidence="7" id="KW-0694">RNA-binding</keyword>
<feature type="domain" description="THUMP" evidence="8">
    <location>
        <begin position="74"/>
        <end position="182"/>
    </location>
</feature>
<dbReference type="SUPFAM" id="SSF143437">
    <property type="entry name" value="THUMP domain-like"/>
    <property type="match status" value="1"/>
</dbReference>
<keyword evidence="4 9" id="KW-0808">Transferase</keyword>